<evidence type="ECO:0000259" key="1">
    <source>
        <dbReference type="SMART" id="SM00829"/>
    </source>
</evidence>
<reference evidence="2 3" key="1">
    <citation type="journal article" date="2014" name="Genome Announc.">
        <title>Genome Sequence of Youngiibacter fragilis, the Type Strain of the Genus Youngiibacter.</title>
        <authorList>
            <person name="Wawrik C.B."/>
            <person name="Callaghan A.V."/>
            <person name="Stamps B.W."/>
            <person name="Wawrik B."/>
        </authorList>
    </citation>
    <scope>NUCLEOTIDE SEQUENCE [LARGE SCALE GENOMIC DNA]</scope>
    <source>
        <strain evidence="2 3">232.1</strain>
    </source>
</reference>
<dbReference type="OrthoDB" id="9792162at2"/>
<dbReference type="InterPro" id="IPR050700">
    <property type="entry name" value="YIM1/Zinc_Alcohol_DH_Fams"/>
</dbReference>
<proteinExistence type="predicted"/>
<organism evidence="2 3">
    <name type="scientific">Youngiibacter fragilis 232.1</name>
    <dbReference type="NCBI Taxonomy" id="994573"/>
    <lineage>
        <taxon>Bacteria</taxon>
        <taxon>Bacillati</taxon>
        <taxon>Bacillota</taxon>
        <taxon>Clostridia</taxon>
        <taxon>Eubacteriales</taxon>
        <taxon>Clostridiaceae</taxon>
        <taxon>Youngiibacter</taxon>
    </lineage>
</organism>
<accession>V7I6F5</accession>
<dbReference type="Proteomes" id="UP000017747">
    <property type="component" value="Unassembled WGS sequence"/>
</dbReference>
<dbReference type="InterPro" id="IPR020843">
    <property type="entry name" value="ER"/>
</dbReference>
<evidence type="ECO:0000313" key="2">
    <source>
        <dbReference type="EMBL" id="ETA81463.1"/>
    </source>
</evidence>
<dbReference type="EMBL" id="AXUN02000113">
    <property type="protein sequence ID" value="ETA81463.1"/>
    <property type="molecule type" value="Genomic_DNA"/>
</dbReference>
<dbReference type="PANTHER" id="PTHR11695:SF648">
    <property type="entry name" value="ZINC-BINDING OXIDOREDUCTASE"/>
    <property type="match status" value="1"/>
</dbReference>
<dbReference type="Pfam" id="PF13602">
    <property type="entry name" value="ADH_zinc_N_2"/>
    <property type="match status" value="2"/>
</dbReference>
<gene>
    <name evidence="2" type="ORF">T472_0206560</name>
</gene>
<dbReference type="Gene3D" id="3.40.50.720">
    <property type="entry name" value="NAD(P)-binding Rossmann-like Domain"/>
    <property type="match status" value="1"/>
</dbReference>
<dbReference type="SUPFAM" id="SSF50129">
    <property type="entry name" value="GroES-like"/>
    <property type="match status" value="1"/>
</dbReference>
<comment type="caution">
    <text evidence="2">The sequence shown here is derived from an EMBL/GenBank/DDBJ whole genome shotgun (WGS) entry which is preliminary data.</text>
</comment>
<dbReference type="SUPFAM" id="SSF51735">
    <property type="entry name" value="NAD(P)-binding Rossmann-fold domains"/>
    <property type="match status" value="1"/>
</dbReference>
<protein>
    <submittedName>
        <fullName evidence="2">NADPH:quinone reductase</fullName>
    </submittedName>
</protein>
<dbReference type="InterPro" id="IPR036291">
    <property type="entry name" value="NAD(P)-bd_dom_sf"/>
</dbReference>
<dbReference type="InterPro" id="IPR011032">
    <property type="entry name" value="GroES-like_sf"/>
</dbReference>
<dbReference type="SMART" id="SM00829">
    <property type="entry name" value="PKS_ER"/>
    <property type="match status" value="1"/>
</dbReference>
<dbReference type="GO" id="GO:0016491">
    <property type="term" value="F:oxidoreductase activity"/>
    <property type="evidence" value="ECO:0007669"/>
    <property type="project" value="InterPro"/>
</dbReference>
<keyword evidence="3" id="KW-1185">Reference proteome</keyword>
<dbReference type="Gene3D" id="3.90.180.10">
    <property type="entry name" value="Medium-chain alcohol dehydrogenases, catalytic domain"/>
    <property type="match status" value="1"/>
</dbReference>
<dbReference type="STRING" id="994573.T472_0206560"/>
<dbReference type="RefSeq" id="WP_023386032.1">
    <property type="nucleotide sequence ID" value="NZ_AXUN02000113.1"/>
</dbReference>
<dbReference type="CDD" id="cd08267">
    <property type="entry name" value="MDR1"/>
    <property type="match status" value="1"/>
</dbReference>
<dbReference type="AlphaFoldDB" id="V7I6F5"/>
<dbReference type="PANTHER" id="PTHR11695">
    <property type="entry name" value="ALCOHOL DEHYDROGENASE RELATED"/>
    <property type="match status" value="1"/>
</dbReference>
<dbReference type="eggNOG" id="COG0604">
    <property type="taxonomic scope" value="Bacteria"/>
</dbReference>
<feature type="domain" description="Enoyl reductase (ER)" evidence="1">
    <location>
        <begin position="6"/>
        <end position="261"/>
    </location>
</feature>
<evidence type="ECO:0000313" key="3">
    <source>
        <dbReference type="Proteomes" id="UP000017747"/>
    </source>
</evidence>
<name>V7I6F5_9CLOT</name>
<sequence>MNTADTRTRGLGVAGPMKPAMRLILGWNRPRQPILGTVFAGTVEEAYTDQFRIGDRVYGCTSGTSYGCHAEFITVKADGAVARMPESATFEEAASLPFGGTTALFFLDKVNPGSGQTLLVYGASGAVGTAAVQIGSALGLKVTGVASGANEELVLRLGASDFIDYTSDDYTRKGVSYDIIFDAVGKTSRAKAKLALKPGGSFITVGGASVARETKEQLERLKAWFEQGKLKAIIDRTYDLENTAEAHAYVDKGHKRGNVILKIQS</sequence>